<keyword evidence="3" id="KW-1185">Reference proteome</keyword>
<dbReference type="GO" id="GO:0016740">
    <property type="term" value="F:transferase activity"/>
    <property type="evidence" value="ECO:0007669"/>
    <property type="project" value="UniProtKB-KW"/>
</dbReference>
<feature type="domain" description="DUF427" evidence="1">
    <location>
        <begin position="3"/>
        <end position="87"/>
    </location>
</feature>
<name>A0A1P8F5U5_9CHLR</name>
<evidence type="ECO:0000259" key="1">
    <source>
        <dbReference type="Pfam" id="PF04248"/>
    </source>
</evidence>
<dbReference type="PANTHER" id="PTHR34310:SF5">
    <property type="entry name" value="DUF427 DOMAIN PROTEIN (AFU_ORTHOLOGUE AFUA_3G02220)"/>
    <property type="match status" value="1"/>
</dbReference>
<sequence length="96" mass="10711">MPKATWNGTVLAQSEKFEMVEGNIYFPHDSVTWDHFSKGTREYTCPWKGKATYYDISAGGKKNDNAAWSYPNPLPAANNIKGYVAFETGKGIQVES</sequence>
<gene>
    <name evidence="2" type="ORF">Dform_00362</name>
</gene>
<reference evidence="3" key="1">
    <citation type="submission" date="2016-11" db="EMBL/GenBank/DDBJ databases">
        <title>Dehalogenimonas formicexedens sp. nov., a chlorinated alkane respiring bacterium isolated from contaminated groundwater.</title>
        <authorList>
            <person name="Key T.A."/>
            <person name="Bowman K.S."/>
            <person name="Lee I."/>
            <person name="Chun J."/>
            <person name="Albuquerque L."/>
            <person name="da Costa M.S."/>
            <person name="Rainey F.A."/>
            <person name="Moe W.M."/>
        </authorList>
    </citation>
    <scope>NUCLEOTIDE SEQUENCE [LARGE SCALE GENOMIC DNA]</scope>
    <source>
        <strain evidence="3">NSZ-14</strain>
    </source>
</reference>
<dbReference type="InterPro" id="IPR007361">
    <property type="entry name" value="DUF427"/>
</dbReference>
<accession>A0A1P8F5U5</accession>
<dbReference type="PANTHER" id="PTHR34310">
    <property type="entry name" value="DUF427 DOMAIN PROTEIN (AFU_ORTHOLOGUE AFUA_3G02220)"/>
    <property type="match status" value="1"/>
</dbReference>
<protein>
    <submittedName>
        <fullName evidence="2">Nucleotidyltransferase</fullName>
    </submittedName>
</protein>
<evidence type="ECO:0000313" key="3">
    <source>
        <dbReference type="Proteomes" id="UP000185934"/>
    </source>
</evidence>
<dbReference type="InterPro" id="IPR038694">
    <property type="entry name" value="DUF427_sf"/>
</dbReference>
<dbReference type="AlphaFoldDB" id="A0A1P8F5U5"/>
<proteinExistence type="predicted"/>
<dbReference type="STRING" id="1839801.Dform_00362"/>
<dbReference type="Pfam" id="PF04248">
    <property type="entry name" value="NTP_transf_9"/>
    <property type="match status" value="1"/>
</dbReference>
<dbReference type="RefSeq" id="WP_076003506.1">
    <property type="nucleotide sequence ID" value="NZ_CP018258.1"/>
</dbReference>
<organism evidence="2 3">
    <name type="scientific">Dehalogenimonas formicexedens</name>
    <dbReference type="NCBI Taxonomy" id="1839801"/>
    <lineage>
        <taxon>Bacteria</taxon>
        <taxon>Bacillati</taxon>
        <taxon>Chloroflexota</taxon>
        <taxon>Dehalococcoidia</taxon>
        <taxon>Dehalococcoidales</taxon>
        <taxon>Dehalococcoidaceae</taxon>
        <taxon>Dehalogenimonas</taxon>
    </lineage>
</organism>
<dbReference type="OrthoDB" id="119916at2"/>
<dbReference type="KEGG" id="dfo:Dform_00362"/>
<keyword evidence="2" id="KW-0808">Transferase</keyword>
<dbReference type="Gene3D" id="2.170.150.40">
    <property type="entry name" value="Domain of unknown function (DUF427)"/>
    <property type="match status" value="1"/>
</dbReference>
<evidence type="ECO:0000313" key="2">
    <source>
        <dbReference type="EMBL" id="APV43722.1"/>
    </source>
</evidence>
<dbReference type="EMBL" id="CP018258">
    <property type="protein sequence ID" value="APV43722.1"/>
    <property type="molecule type" value="Genomic_DNA"/>
</dbReference>
<dbReference type="Proteomes" id="UP000185934">
    <property type="component" value="Chromosome"/>
</dbReference>